<dbReference type="Proteomes" id="UP000807469">
    <property type="component" value="Unassembled WGS sequence"/>
</dbReference>
<evidence type="ECO:0000313" key="2">
    <source>
        <dbReference type="Proteomes" id="UP000807469"/>
    </source>
</evidence>
<evidence type="ECO:0008006" key="3">
    <source>
        <dbReference type="Google" id="ProtNLM"/>
    </source>
</evidence>
<dbReference type="EMBL" id="MU155986">
    <property type="protein sequence ID" value="KAF9470462.1"/>
    <property type="molecule type" value="Genomic_DNA"/>
</dbReference>
<evidence type="ECO:0000313" key="1">
    <source>
        <dbReference type="EMBL" id="KAF9470462.1"/>
    </source>
</evidence>
<reference evidence="1" key="1">
    <citation type="submission" date="2020-11" db="EMBL/GenBank/DDBJ databases">
        <authorList>
            <consortium name="DOE Joint Genome Institute"/>
            <person name="Ahrendt S."/>
            <person name="Riley R."/>
            <person name="Andreopoulos W."/>
            <person name="Labutti K."/>
            <person name="Pangilinan J."/>
            <person name="Ruiz-Duenas F.J."/>
            <person name="Barrasa J.M."/>
            <person name="Sanchez-Garcia M."/>
            <person name="Camarero S."/>
            <person name="Miyauchi S."/>
            <person name="Serrano A."/>
            <person name="Linde D."/>
            <person name="Babiker R."/>
            <person name="Drula E."/>
            <person name="Ayuso-Fernandez I."/>
            <person name="Pacheco R."/>
            <person name="Padilla G."/>
            <person name="Ferreira P."/>
            <person name="Barriuso J."/>
            <person name="Kellner H."/>
            <person name="Castanera R."/>
            <person name="Alfaro M."/>
            <person name="Ramirez L."/>
            <person name="Pisabarro A.G."/>
            <person name="Kuo A."/>
            <person name="Tritt A."/>
            <person name="Lipzen A."/>
            <person name="He G."/>
            <person name="Yan M."/>
            <person name="Ng V."/>
            <person name="Cullen D."/>
            <person name="Martin F."/>
            <person name="Rosso M.-N."/>
            <person name="Henrissat B."/>
            <person name="Hibbett D."/>
            <person name="Martinez A.T."/>
            <person name="Grigoriev I.V."/>
        </authorList>
    </citation>
    <scope>NUCLEOTIDE SEQUENCE</scope>
    <source>
        <strain evidence="1">CIRM-BRFM 674</strain>
    </source>
</reference>
<organism evidence="1 2">
    <name type="scientific">Pholiota conissans</name>
    <dbReference type="NCBI Taxonomy" id="109636"/>
    <lineage>
        <taxon>Eukaryota</taxon>
        <taxon>Fungi</taxon>
        <taxon>Dikarya</taxon>
        <taxon>Basidiomycota</taxon>
        <taxon>Agaricomycotina</taxon>
        <taxon>Agaricomycetes</taxon>
        <taxon>Agaricomycetidae</taxon>
        <taxon>Agaricales</taxon>
        <taxon>Agaricineae</taxon>
        <taxon>Strophariaceae</taxon>
        <taxon>Pholiota</taxon>
    </lineage>
</organism>
<name>A0A9P5YID5_9AGAR</name>
<keyword evidence="2" id="KW-1185">Reference proteome</keyword>
<proteinExistence type="predicted"/>
<comment type="caution">
    <text evidence="1">The sequence shown here is derived from an EMBL/GenBank/DDBJ whole genome shotgun (WGS) entry which is preliminary data.</text>
</comment>
<dbReference type="InterPro" id="IPR043151">
    <property type="entry name" value="BAH_sf"/>
</dbReference>
<dbReference type="OrthoDB" id="3005038at2759"/>
<accession>A0A9P5YID5</accession>
<sequence>MPDPSVRTVSKWPPHDVTMLSDDDDILTDMRVGEEIFIANKDINLDNPPATGDLYWKGVIDSMHRIPKKKGCMFIVKWFYSKEDVVTLLKMDTNTKVAVDAFGEHELTLSDHKDVIDSLTCQSDIIVHVFNDNDYLREHIEKGWWYQRIILKTNNPSARVKGVNLHCTCQTPYNPNVDIQRFCIQCSHWYDADCLRRASDGSVLPFTRSESILVKVAKMPIIRGCLKGQDNWSLVGSGPSVVKAKEWVHALETDDNFILPPEWRDQLVKNLLDFVADTTFTTFPCPECGEDTLI</sequence>
<protein>
    <recommendedName>
        <fullName evidence="3">BAH domain-containing protein</fullName>
    </recommendedName>
</protein>
<dbReference type="AlphaFoldDB" id="A0A9P5YID5"/>
<gene>
    <name evidence="1" type="ORF">BDN70DRAFT_939693</name>
</gene>
<dbReference type="PANTHER" id="PTHR46364">
    <property type="entry name" value="OS08G0421900 PROTEIN"/>
    <property type="match status" value="1"/>
</dbReference>
<dbReference type="Gene3D" id="2.30.30.490">
    <property type="match status" value="1"/>
</dbReference>